<name>A0A345ZT83_9HYPH</name>
<sequence length="190" mass="20185">MSGQDLTWIEMAAETTAAVENLTANDEVFALLAGAVYVLHQDTLRACAVDMARADDTAQAAAIDAAQPTPLGDFNARVATTMSALQAIERANRGVLTQAALPGADATTAHIHRSLAHLRLTAARLWLLTLQARAGDEGGAGLRVGVAGLWTRLETVPRERLAEGARVFVGTYYTNIRSEPLDLAAWPLNP</sequence>
<keyword evidence="2" id="KW-1185">Reference proteome</keyword>
<dbReference type="EMBL" id="CP031417">
    <property type="protein sequence ID" value="AXK80130.1"/>
    <property type="molecule type" value="Genomic_DNA"/>
</dbReference>
<proteinExistence type="predicted"/>
<evidence type="ECO:0000313" key="1">
    <source>
        <dbReference type="EMBL" id="AXK80130.1"/>
    </source>
</evidence>
<evidence type="ECO:0000313" key="2">
    <source>
        <dbReference type="Proteomes" id="UP000254889"/>
    </source>
</evidence>
<accession>A0A345ZT83</accession>
<gene>
    <name evidence="1" type="ORF">DW352_06125</name>
</gene>
<reference evidence="1 2" key="1">
    <citation type="submission" date="2018-07" db="EMBL/GenBank/DDBJ databases">
        <authorList>
            <person name="Quirk P.G."/>
            <person name="Krulwich T.A."/>
        </authorList>
    </citation>
    <scope>NUCLEOTIDE SEQUENCE [LARGE SCALE GENOMIC DNA]</scope>
    <source>
        <strain evidence="1 2">CC-BB4</strain>
    </source>
</reference>
<dbReference type="AlphaFoldDB" id="A0A345ZT83"/>
<dbReference type="KEGG" id="ptaw:DW352_06125"/>
<organism evidence="1 2">
    <name type="scientific">Pseudolabrys taiwanensis</name>
    <dbReference type="NCBI Taxonomy" id="331696"/>
    <lineage>
        <taxon>Bacteria</taxon>
        <taxon>Pseudomonadati</taxon>
        <taxon>Pseudomonadota</taxon>
        <taxon>Alphaproteobacteria</taxon>
        <taxon>Hyphomicrobiales</taxon>
        <taxon>Xanthobacteraceae</taxon>
        <taxon>Pseudolabrys</taxon>
    </lineage>
</organism>
<protein>
    <submittedName>
        <fullName evidence="1">Uncharacterized protein</fullName>
    </submittedName>
</protein>
<dbReference type="Proteomes" id="UP000254889">
    <property type="component" value="Chromosome"/>
</dbReference>
<dbReference type="RefSeq" id="WP_115689489.1">
    <property type="nucleotide sequence ID" value="NZ_CP031417.1"/>
</dbReference>